<feature type="compositionally biased region" description="Low complexity" evidence="1">
    <location>
        <begin position="596"/>
        <end position="617"/>
    </location>
</feature>
<sequence>MPMAGFEHATIGTAHSLFQKFTANTITAVAADPARRFVFLALGGELALLALGAQGFIAAGQIGFEDVIGNPGGIAWSEEDALLLADRRGHVLRRVDVLLTGSNDIVAGTDGVGVDGGDGGLSVTSTFYRPTGLAVAQRVAYVSTGQHRVRRVELTPNGGITTEINVDGVKGIWGDRGPGVEAELSDPQNLFVTDDEAQMIRPATERRKGIQQIELEVGLLICDRDAEHYTGGCRAVDVRRVLDFSPKPGYVPFAADRLRCLAGELCDWGDSYCAGGAAPAPAQPPPQAGPGREVNEAVEKEAVHAKGEDSKASAAKGETAKAPKKEKEKAHRERRESRHRRERRDRSEVPPKHEVSEDSAFNSEEAALRTTAPKAACGVKAEVKEPVEEEEVEEFEKEDSEAAVPEGERTEENEREREEDLSPRSDSARDKKRSRRTRSRSRKRRRRQEESDRRQRGDSREDEREELERAREGKKLNVEALYWDRPVEAAVELVGVALKAGQMEVSFRVSGTPDEQLLKWLTAEEDRVLRGHLCGADCTNSPQSEDLIHVKRMRLLEVDTPGWAHNLKEAAEAEVLRKLAAESDRKAREAKGKGVGAPAEEAAKGAETSGSSSSSSSSKEKKKKKKKKKRGKKKKKKSKSWKVEGKKDLKQLFQYTGLDPDATIRRAVMKKARKAMRTKKEESDEASHSSSDESRSVSMVDELFEDSHKIRRAAVRGPGALSCQTIQNMSKYLLTSQGLPVAPREGALPAICLQYHRQVLAGRLSPPLARESLNICSAADAILEGQAALGLDILLQRLKSVEALGGGTSWASAQKLELTPAESSQLVDLEESRSANRELREELKNKQASQRIWSGGKSDNKGSGKAKAEETKGKGKKDKDDDIVAELQRIDHEVNDGTKGASSMMPDLCLGEANYDHSEAAILAGTVHEERAGSDCKTLHTELVEPAEKELKGLRFSDVEVARFLEKIPPFGELSWKEFLKVRSIDYKGEEVKTAQQTSWANIAPALPQEVGKLQYKLVKLSWFGSWQGTCDPDVRSNFDFEAFQSSVFWEERVESSEEPTTNTKQVTCQRDSRSWWDDAMPSFETNRDSRNFGWCLGTFGMPAEIPCNALFMEYGQASATMRRWCKCRRESMCYLTTSTTIPPPFIATSTSTRTWTGVSSTATHFSSTTQTVTVTLTTRPQTTSPSPYVQACPQGYDPLSSPLPLTAPNSQNSARDCAVFCEVSAGCVAFAFDATVGLCSLHQMPSGDFPLSTDPGSVHYTCCVRDASMVDVLLELLLVDWMPSSTPLHLPGPMALDNARQLLYFSDMGNHKIKVFDLNRNLVMTAAGIGESYTKFSGDGQPAREATMATPRGLALDEENSHLYLSDSENHVIRRIRLGESRLTGIIESVAGTAVGGLGQDGLDPSLTRFNYPYGLALERDAAGVKLYVADSANHQVVLVDLASAPNIVRKIAGKRDGSLVPTEVGDKGPALEAQVFRPQAMAFANGTMEVFFAEPAMERLRQMDMTSGIIDTALETYAVNFSIGEGLAGVIPMDYDAALSLPYGVATMGNILLTASYGTGQVRQTNLTSGITTDFAGRRNEGYFPVSSTGDGGPATFATLAGPVAVTVDHGRQVVYIAESDSGQIRQVNLSSGLISTLLASVPPAGETRSLYSLSLDPLRQLLYASSPSAMVVYGYRLESSACVAPVSISNAASPACAEGTEVYVDHCTTQCANGYEPNVPYLHCSSGVLTPSSFTCFEAPCLAPWGIAHSSLPSCSEGMVIASGSRCTAQCNTGEPDGNLTCDRGTLQPTTFTCVQPTTLTVTVTGGQSVSGGGTVTAAPAPSMVNSGSVSTVSNTELQEGIFGDIVFDPSIAPRSSVALNGSFTFEALTAGLTLSEVSLLCASEALQQPLREALVEMLKLLPGDLHLLALLPQLPTQRRLAESATPTHGFSVAFTVPTPPVWAELRFNALRLGTPEAKQAWSKSLEQVHFIEAMQEISMNRNRPCRLPPSPPDAPPVPCQEGQVTTSSLDLCSTKCLTPLLPSTDSLRCFAGFWSPSTFSCLEAHEEELSCPVPTGIPDAADLPCQGIQASIASGSFCTPQCRVGLESSEPVLACIRGDLQPSSFSCINPDCVAPNVSQAQQPSCLEGFVVPATRQCTAACLPGFRATANLSCLLGQLVPSRFLCTDSAVAESDSAATDFWGIGGGNGVLSTTGTSSATESPATLNATETEKDSANDFWGFVSGQTFVLVAAFAGGIVVLCLLCCLWIVLRRWCQRSAAAKEAATSWESTAEEVSRQNSVFDSPPSKSPRKRKSSGVSLDEATKDVANNCLEGSSDSNDVKEILRMMAGEQEGPANPEAKVEDGQDMAETLRDVEALDVNEVEPEEGDEPELLRLAIEAAEEVERTPQDAASAARKKDAVFEAMDRDIGVASSEHRARQAVAAAAHAAQASPSSHFTSPNLEPLSPLTRPAPPPRRRCCSTRAVQEAIEQLQRFAEKYKVREVGLWALGLASLIFLLTAVTGPEPQPFAAVLASLLGWLTIYTYMLQAECHRLTTTLQSIQNRGVDRWDVERVDAEMSHICSAYELLRPGGSQRAVQSVLTASLAHDYLRLQSALRVYAERYGPIAEVGLHWNLDKTLVASVAQAPDVHSHGDGETSAASQVGELPNVHANSLRDVSIESPAPGPAPSLNGPSAPSQSVAETISKTIASIEDSMNLPSWLKQIRH</sequence>
<feature type="compositionally biased region" description="Polar residues" evidence="1">
    <location>
        <begin position="2674"/>
        <end position="2684"/>
    </location>
</feature>
<dbReference type="Proteomes" id="UP001642484">
    <property type="component" value="Unassembled WGS sequence"/>
</dbReference>
<feature type="transmembrane region" description="Helical" evidence="2">
    <location>
        <begin position="2487"/>
        <end position="2506"/>
    </location>
</feature>
<protein>
    <submittedName>
        <fullName evidence="3">Uncharacterized protein</fullName>
    </submittedName>
</protein>
<feature type="region of interest" description="Disordered" evidence="1">
    <location>
        <begin position="672"/>
        <end position="698"/>
    </location>
</feature>
<feature type="compositionally biased region" description="Basic residues" evidence="1">
    <location>
        <begin position="430"/>
        <end position="446"/>
    </location>
</feature>
<evidence type="ECO:0000313" key="3">
    <source>
        <dbReference type="EMBL" id="CAK8995976.1"/>
    </source>
</evidence>
<feature type="region of interest" description="Disordered" evidence="1">
    <location>
        <begin position="584"/>
        <end position="643"/>
    </location>
</feature>
<feature type="region of interest" description="Disordered" evidence="1">
    <location>
        <begin position="299"/>
        <end position="470"/>
    </location>
</feature>
<gene>
    <name evidence="3" type="ORF">CCMP2556_LOCUS4259</name>
</gene>
<feature type="compositionally biased region" description="Basic and acidic residues" evidence="1">
    <location>
        <begin position="678"/>
        <end position="695"/>
    </location>
</feature>
<dbReference type="InterPro" id="IPR011042">
    <property type="entry name" value="6-blade_b-propeller_TolB-like"/>
</dbReference>
<evidence type="ECO:0000313" key="4">
    <source>
        <dbReference type="Proteomes" id="UP001642484"/>
    </source>
</evidence>
<dbReference type="PANTHER" id="PTHR46388:SF2">
    <property type="entry name" value="NHL REPEAT-CONTAINING PROTEIN 2"/>
    <property type="match status" value="1"/>
</dbReference>
<evidence type="ECO:0000256" key="1">
    <source>
        <dbReference type="SAM" id="MobiDB-lite"/>
    </source>
</evidence>
<dbReference type="SUPFAM" id="SSF63829">
    <property type="entry name" value="Calcium-dependent phosphotriesterase"/>
    <property type="match status" value="1"/>
</dbReference>
<dbReference type="PANTHER" id="PTHR46388">
    <property type="entry name" value="NHL REPEAT-CONTAINING PROTEIN 2"/>
    <property type="match status" value="1"/>
</dbReference>
<organism evidence="3 4">
    <name type="scientific">Durusdinium trenchii</name>
    <dbReference type="NCBI Taxonomy" id="1381693"/>
    <lineage>
        <taxon>Eukaryota</taxon>
        <taxon>Sar</taxon>
        <taxon>Alveolata</taxon>
        <taxon>Dinophyceae</taxon>
        <taxon>Suessiales</taxon>
        <taxon>Symbiodiniaceae</taxon>
        <taxon>Durusdinium</taxon>
    </lineage>
</organism>
<keyword evidence="4" id="KW-1185">Reference proteome</keyword>
<feature type="transmembrane region" description="Helical" evidence="2">
    <location>
        <begin position="2512"/>
        <end position="2530"/>
    </location>
</feature>
<dbReference type="EMBL" id="CAXAMN010001736">
    <property type="protein sequence ID" value="CAK8995976.1"/>
    <property type="molecule type" value="Genomic_DNA"/>
</dbReference>
<proteinExistence type="predicted"/>
<feature type="region of interest" description="Disordered" evidence="1">
    <location>
        <begin position="2660"/>
        <end position="2684"/>
    </location>
</feature>
<feature type="compositionally biased region" description="Basic and acidic residues" evidence="1">
    <location>
        <begin position="344"/>
        <end position="356"/>
    </location>
</feature>
<feature type="compositionally biased region" description="Basic residues" evidence="1">
    <location>
        <begin position="620"/>
        <end position="640"/>
    </location>
</feature>
<dbReference type="InterPro" id="IPR011044">
    <property type="entry name" value="Quino_amine_DH_bsu"/>
</dbReference>
<feature type="compositionally biased region" description="Acidic residues" evidence="1">
    <location>
        <begin position="387"/>
        <end position="401"/>
    </location>
</feature>
<keyword evidence="2" id="KW-0812">Transmembrane</keyword>
<dbReference type="SUPFAM" id="SSF50969">
    <property type="entry name" value="YVTN repeat-like/Quinoprotein amine dehydrogenase"/>
    <property type="match status" value="1"/>
</dbReference>
<feature type="compositionally biased region" description="Basic and acidic residues" evidence="1">
    <location>
        <begin position="858"/>
        <end position="882"/>
    </location>
</feature>
<feature type="compositionally biased region" description="Basic and acidic residues" evidence="1">
    <location>
        <begin position="318"/>
        <end position="336"/>
    </location>
</feature>
<name>A0ABP0I1Z3_9DINO</name>
<feature type="compositionally biased region" description="Basic and acidic residues" evidence="1">
    <location>
        <begin position="447"/>
        <end position="470"/>
    </location>
</feature>
<feature type="compositionally biased region" description="Basic and acidic residues" evidence="1">
    <location>
        <begin position="299"/>
        <end position="311"/>
    </location>
</feature>
<comment type="caution">
    <text evidence="3">The sequence shown here is derived from an EMBL/GenBank/DDBJ whole genome shotgun (WGS) entry which is preliminary data.</text>
</comment>
<feature type="compositionally biased region" description="Basic and acidic residues" evidence="1">
    <location>
        <begin position="406"/>
        <end position="429"/>
    </location>
</feature>
<feature type="compositionally biased region" description="Polar residues" evidence="1">
    <location>
        <begin position="2435"/>
        <end position="2444"/>
    </location>
</feature>
<feature type="region of interest" description="Disordered" evidence="1">
    <location>
        <begin position="2268"/>
        <end position="2303"/>
    </location>
</feature>
<feature type="region of interest" description="Disordered" evidence="1">
    <location>
        <begin position="821"/>
        <end position="882"/>
    </location>
</feature>
<dbReference type="SUPFAM" id="SSF101898">
    <property type="entry name" value="NHL repeat"/>
    <property type="match status" value="1"/>
</dbReference>
<feature type="compositionally biased region" description="Basic and acidic residues" evidence="1">
    <location>
        <begin position="830"/>
        <end position="845"/>
    </location>
</feature>
<reference evidence="3 4" key="1">
    <citation type="submission" date="2024-02" db="EMBL/GenBank/DDBJ databases">
        <authorList>
            <person name="Chen Y."/>
            <person name="Shah S."/>
            <person name="Dougan E. K."/>
            <person name="Thang M."/>
            <person name="Chan C."/>
        </authorList>
    </citation>
    <scope>NUCLEOTIDE SEQUENCE [LARGE SCALE GENOMIC DNA]</scope>
</reference>
<accession>A0ABP0I1Z3</accession>
<keyword evidence="2" id="KW-0472">Membrane</keyword>
<keyword evidence="2" id="KW-1133">Transmembrane helix</keyword>
<feature type="transmembrane region" description="Helical" evidence="2">
    <location>
        <begin position="2231"/>
        <end position="2254"/>
    </location>
</feature>
<evidence type="ECO:0000256" key="2">
    <source>
        <dbReference type="SAM" id="Phobius"/>
    </source>
</evidence>
<dbReference type="Gene3D" id="2.120.10.30">
    <property type="entry name" value="TolB, C-terminal domain"/>
    <property type="match status" value="3"/>
</dbReference>
<feature type="region of interest" description="Disordered" evidence="1">
    <location>
        <begin position="2429"/>
        <end position="2460"/>
    </location>
</feature>